<evidence type="ECO:0000256" key="4">
    <source>
        <dbReference type="ARBA" id="ARBA00022679"/>
    </source>
</evidence>
<keyword evidence="3 6" id="KW-0328">Glycosyltransferase</keyword>
<dbReference type="GO" id="GO:0009011">
    <property type="term" value="F:alpha-1,4-glucan glucosyltransferase (ADP-glucose donor) activity"/>
    <property type="evidence" value="ECO:0007669"/>
    <property type="project" value="UniProtKB-EC"/>
</dbReference>
<dbReference type="RefSeq" id="WP_354366930.1">
    <property type="nucleotide sequence ID" value="NZ_JBEPLN010000001.1"/>
</dbReference>
<dbReference type="HAMAP" id="MF_00484">
    <property type="entry name" value="Glycogen_synth"/>
    <property type="match status" value="1"/>
</dbReference>
<accession>A0ABV2JCF0</accession>
<evidence type="ECO:0000256" key="3">
    <source>
        <dbReference type="ARBA" id="ARBA00022676"/>
    </source>
</evidence>
<evidence type="ECO:0000256" key="1">
    <source>
        <dbReference type="ARBA" id="ARBA00001478"/>
    </source>
</evidence>
<evidence type="ECO:0000313" key="8">
    <source>
        <dbReference type="EMBL" id="MET3633388.1"/>
    </source>
</evidence>
<organism evidence="8 9">
    <name type="scientific">Streptococcus porcorum</name>
    <dbReference type="NCBI Taxonomy" id="701526"/>
    <lineage>
        <taxon>Bacteria</taxon>
        <taxon>Bacillati</taxon>
        <taxon>Bacillota</taxon>
        <taxon>Bacilli</taxon>
        <taxon>Lactobacillales</taxon>
        <taxon>Streptococcaceae</taxon>
        <taxon>Streptococcus</taxon>
    </lineage>
</organism>
<dbReference type="NCBIfam" id="NF001898">
    <property type="entry name" value="PRK00654.1-1"/>
    <property type="match status" value="1"/>
</dbReference>
<dbReference type="Pfam" id="PF08323">
    <property type="entry name" value="Glyco_transf_5"/>
    <property type="match status" value="1"/>
</dbReference>
<dbReference type="Gene3D" id="3.40.50.2000">
    <property type="entry name" value="Glycogen Phosphorylase B"/>
    <property type="match status" value="2"/>
</dbReference>
<dbReference type="PANTHER" id="PTHR45825">
    <property type="entry name" value="GRANULE-BOUND STARCH SYNTHASE 1, CHLOROPLASTIC/AMYLOPLASTIC"/>
    <property type="match status" value="1"/>
</dbReference>
<dbReference type="SUPFAM" id="SSF53756">
    <property type="entry name" value="UDP-Glycosyltransferase/glycogen phosphorylase"/>
    <property type="match status" value="1"/>
</dbReference>
<dbReference type="Proteomes" id="UP001549037">
    <property type="component" value="Unassembled WGS sequence"/>
</dbReference>
<comment type="pathway">
    <text evidence="6">Glycan biosynthesis; glycogen biosynthesis.</text>
</comment>
<evidence type="ECO:0000256" key="2">
    <source>
        <dbReference type="ARBA" id="ARBA00010281"/>
    </source>
</evidence>
<comment type="caution">
    <text evidence="8">The sequence shown here is derived from an EMBL/GenBank/DDBJ whole genome shotgun (WGS) entry which is preliminary data.</text>
</comment>
<keyword evidence="4 6" id="KW-0808">Transferase</keyword>
<dbReference type="EMBL" id="JBEPLN010000001">
    <property type="protein sequence ID" value="MET3633388.1"/>
    <property type="molecule type" value="Genomic_DNA"/>
</dbReference>
<evidence type="ECO:0000256" key="6">
    <source>
        <dbReference type="HAMAP-Rule" id="MF_00484"/>
    </source>
</evidence>
<gene>
    <name evidence="6" type="primary">glgA</name>
    <name evidence="8" type="ORF">ABID28_000018</name>
</gene>
<comment type="similarity">
    <text evidence="2 6">Belongs to the glycosyltransferase 1 family. Bacterial/plant glycogen synthase subfamily.</text>
</comment>
<comment type="catalytic activity">
    <reaction evidence="1 6">
        <text>[(1-&gt;4)-alpha-D-glucosyl](n) + ADP-alpha-D-glucose = [(1-&gt;4)-alpha-D-glucosyl](n+1) + ADP + H(+)</text>
        <dbReference type="Rhea" id="RHEA:18189"/>
        <dbReference type="Rhea" id="RHEA-COMP:9584"/>
        <dbReference type="Rhea" id="RHEA-COMP:9587"/>
        <dbReference type="ChEBI" id="CHEBI:15378"/>
        <dbReference type="ChEBI" id="CHEBI:15444"/>
        <dbReference type="ChEBI" id="CHEBI:57498"/>
        <dbReference type="ChEBI" id="CHEBI:456216"/>
        <dbReference type="EC" id="2.4.1.21"/>
    </reaction>
</comment>
<sequence length="478" mass="54412">MKLLFVAAEGSPFAKTGGLGDVIGALPKSLVKKGNDVRVILPYYDVVDQKFGHEVEDVLYFYTNVGWRHQYVGVKRIVKDGVTFYFIDNRDYFFRGRVYGEWDDGERFAFFQLAALELMEKVDFIPDILHVHDYHTAMIPFLLKEKYHWIQAYQGIKTIFTIHNIEFQGQFDSGMLWELFGVGYERYADGTLRWNDCLNWMKAAILYADHVTTVSPSYAHEIMTPEFGKGLDQVMRMEAGKVSGIVNGIDTEILDPETDKHLVAHFSVEDLSGKAINKAALQERLGLPVRADVPLIGVVSRLTDQKGFDVVVDELQHILQQDVQIALLGTGYADFEQAFAWFAQVYPEKLSANITFDLELAQQIYAASDLFLMPSAFEPCGLSQMMAMRYGSLPLVHEVGGLKDTVQPYNPYDHSGTGFTFKGLTGFWLTKTLERALDVYCHHKEDWKALQEQAMTRDFSWDTASNAYQELYQHLLSS</sequence>
<dbReference type="PANTHER" id="PTHR45825:SF11">
    <property type="entry name" value="ALPHA AMYLASE DOMAIN-CONTAINING PROTEIN"/>
    <property type="match status" value="1"/>
</dbReference>
<feature type="domain" description="Starch synthase catalytic" evidence="7">
    <location>
        <begin position="2"/>
        <end position="236"/>
    </location>
</feature>
<evidence type="ECO:0000256" key="5">
    <source>
        <dbReference type="ARBA" id="ARBA00023056"/>
    </source>
</evidence>
<feature type="binding site" evidence="6">
    <location>
        <position position="15"/>
    </location>
    <ligand>
        <name>ADP-alpha-D-glucose</name>
        <dbReference type="ChEBI" id="CHEBI:57498"/>
    </ligand>
</feature>
<dbReference type="InterPro" id="IPR011835">
    <property type="entry name" value="GS/SS"/>
</dbReference>
<proteinExistence type="inferred from homology"/>
<dbReference type="EC" id="2.4.1.21" evidence="6"/>
<evidence type="ECO:0000313" key="9">
    <source>
        <dbReference type="Proteomes" id="UP001549037"/>
    </source>
</evidence>
<keyword evidence="5 6" id="KW-0320">Glycogen biosynthesis</keyword>
<dbReference type="Pfam" id="PF13692">
    <property type="entry name" value="Glyco_trans_1_4"/>
    <property type="match status" value="1"/>
</dbReference>
<name>A0ABV2JCF0_9STRE</name>
<dbReference type="InterPro" id="IPR013534">
    <property type="entry name" value="Starch_synth_cat_dom"/>
</dbReference>
<keyword evidence="9" id="KW-1185">Reference proteome</keyword>
<protein>
    <recommendedName>
        <fullName evidence="6">Glycogen synthase</fullName>
        <ecNumber evidence="6">2.4.1.21</ecNumber>
    </recommendedName>
    <alternativeName>
        <fullName evidence="6">Starch [bacterial glycogen] synthase</fullName>
    </alternativeName>
</protein>
<reference evidence="8 9" key="1">
    <citation type="submission" date="2024-06" db="EMBL/GenBank/DDBJ databases">
        <title>Genomic Encyclopedia of Type Strains, Phase IV (KMG-IV): sequencing the most valuable type-strain genomes for metagenomic binning, comparative biology and taxonomic classification.</title>
        <authorList>
            <person name="Goeker M."/>
        </authorList>
    </citation>
    <scope>NUCLEOTIDE SEQUENCE [LARGE SCALE GENOMIC DNA]</scope>
    <source>
        <strain evidence="8 9">DSM 28302</strain>
    </source>
</reference>
<comment type="function">
    <text evidence="6">Synthesizes alpha-1,4-glucan chains using ADP-glucose.</text>
</comment>
<dbReference type="NCBIfam" id="TIGR02095">
    <property type="entry name" value="glgA"/>
    <property type="match status" value="1"/>
</dbReference>
<evidence type="ECO:0000259" key="7">
    <source>
        <dbReference type="Pfam" id="PF08323"/>
    </source>
</evidence>
<dbReference type="CDD" id="cd03791">
    <property type="entry name" value="GT5_Glycogen_synthase_DULL1-like"/>
    <property type="match status" value="1"/>
</dbReference>